<dbReference type="InterPro" id="IPR016117">
    <property type="entry name" value="ArgJ-like_dom_sf"/>
</dbReference>
<dbReference type="SUPFAM" id="SSF56266">
    <property type="entry name" value="DmpA/ArgJ-like"/>
    <property type="match status" value="1"/>
</dbReference>
<keyword evidence="3" id="KW-1185">Reference proteome</keyword>
<organism evidence="2 3">
    <name type="scientific">Desmospora profundinema</name>
    <dbReference type="NCBI Taxonomy" id="1571184"/>
    <lineage>
        <taxon>Bacteria</taxon>
        <taxon>Bacillati</taxon>
        <taxon>Bacillota</taxon>
        <taxon>Bacilli</taxon>
        <taxon>Bacillales</taxon>
        <taxon>Thermoactinomycetaceae</taxon>
        <taxon>Desmospora</taxon>
    </lineage>
</organism>
<reference evidence="2 3" key="1">
    <citation type="submission" date="2023-07" db="EMBL/GenBank/DDBJ databases">
        <title>Genomic Encyclopedia of Type Strains, Phase IV (KMG-IV): sequencing the most valuable type-strain genomes for metagenomic binning, comparative biology and taxonomic classification.</title>
        <authorList>
            <person name="Goeker M."/>
        </authorList>
    </citation>
    <scope>NUCLEOTIDE SEQUENCE [LARGE SCALE GENOMIC DNA]</scope>
    <source>
        <strain evidence="2 3">DSM 45903</strain>
    </source>
</reference>
<comment type="similarity">
    <text evidence="1">Belongs to the peptidase S58 family.</text>
</comment>
<comment type="caution">
    <text evidence="2">The sequence shown here is derived from an EMBL/GenBank/DDBJ whole genome shotgun (WGS) entry which is preliminary data.</text>
</comment>
<proteinExistence type="inferred from homology"/>
<dbReference type="Pfam" id="PF03576">
    <property type="entry name" value="Peptidase_S58"/>
    <property type="match status" value="1"/>
</dbReference>
<dbReference type="EMBL" id="JAVDQG010000002">
    <property type="protein sequence ID" value="MDR6225146.1"/>
    <property type="molecule type" value="Genomic_DNA"/>
</dbReference>
<accession>A0ABU1IK52</accession>
<dbReference type="Gene3D" id="3.60.70.12">
    <property type="entry name" value="L-amino peptidase D-ALA esterase/amidase"/>
    <property type="match status" value="1"/>
</dbReference>
<evidence type="ECO:0000256" key="1">
    <source>
        <dbReference type="ARBA" id="ARBA00007068"/>
    </source>
</evidence>
<gene>
    <name evidence="2" type="ORF">JOE21_001137</name>
</gene>
<dbReference type="CDD" id="cd02252">
    <property type="entry name" value="nylC_like"/>
    <property type="match status" value="1"/>
</dbReference>
<dbReference type="InterPro" id="IPR005321">
    <property type="entry name" value="Peptidase_S58_DmpA"/>
</dbReference>
<name>A0ABU1IK52_9BACL</name>
<evidence type="ECO:0000313" key="2">
    <source>
        <dbReference type="EMBL" id="MDR6225146.1"/>
    </source>
</evidence>
<evidence type="ECO:0000313" key="3">
    <source>
        <dbReference type="Proteomes" id="UP001185012"/>
    </source>
</evidence>
<dbReference type="Proteomes" id="UP001185012">
    <property type="component" value="Unassembled WGS sequence"/>
</dbReference>
<dbReference type="RefSeq" id="WP_309863406.1">
    <property type="nucleotide sequence ID" value="NZ_JAVDQG010000002.1"/>
</dbReference>
<dbReference type="PANTHER" id="PTHR36512">
    <property type="entry name" value="D-AMINOPEPTIDASE"/>
    <property type="match status" value="1"/>
</dbReference>
<protein>
    <submittedName>
        <fullName evidence="2">L-aminopeptidase/D-esterase-like protein</fullName>
    </submittedName>
</protein>
<dbReference type="PANTHER" id="PTHR36512:SF3">
    <property type="entry name" value="BLR5678 PROTEIN"/>
    <property type="match status" value="1"/>
</dbReference>
<sequence>MKGSIVDVPGVLVGQAEDPEALTGCTVIRVPGGATGGVDIRGSAPGTRETDLLNPVNQVDRVHAVCLTGGSAFGLEAATGVMRFLEEQKDGLNVGVGVVPIVPAAVLFDLALGLASVRPNAAMGYEAADRASRKAVGEGNVGAGCGASVGKFAGMERAMKSGLGTSSRRLENGLTVGAIVAVNAVGNVRDPATGTILAGARDENGGFLDFIDQFGRKKENAGYTGTHTTIAVVAMNADLTKTETNKVAQMAHNGLARTIVPVHTMYDGDTVFTLATGEVKASVDLAGALSAEVLAEAVVRGVKAARGAGGLPAWRDNQENG</sequence>